<evidence type="ECO:0000313" key="3">
    <source>
        <dbReference type="Proteomes" id="UP000034034"/>
    </source>
</evidence>
<name>A0A0F7FZQ6_9ACTN</name>
<organism evidence="2 3">
    <name type="scientific">Streptomyces xiamenensis</name>
    <dbReference type="NCBI Taxonomy" id="408015"/>
    <lineage>
        <taxon>Bacteria</taxon>
        <taxon>Bacillati</taxon>
        <taxon>Actinomycetota</taxon>
        <taxon>Actinomycetes</taxon>
        <taxon>Kitasatosporales</taxon>
        <taxon>Streptomycetaceae</taxon>
        <taxon>Streptomyces</taxon>
    </lineage>
</organism>
<feature type="chain" id="PRO_5039560043" evidence="1">
    <location>
        <begin position="21"/>
        <end position="441"/>
    </location>
</feature>
<dbReference type="InterPro" id="IPR050490">
    <property type="entry name" value="Bact_solute-bd_prot1"/>
</dbReference>
<dbReference type="KEGG" id="sxi:SXIM_48080"/>
<dbReference type="PANTHER" id="PTHR43649">
    <property type="entry name" value="ARABINOSE-BINDING PROTEIN-RELATED"/>
    <property type="match status" value="1"/>
</dbReference>
<dbReference type="EMBL" id="CP009922">
    <property type="protein sequence ID" value="AKG46192.1"/>
    <property type="molecule type" value="Genomic_DNA"/>
</dbReference>
<dbReference type="InterPro" id="IPR006059">
    <property type="entry name" value="SBP"/>
</dbReference>
<dbReference type="RefSeq" id="WP_046725088.1">
    <property type="nucleotide sequence ID" value="NZ_CP009922.3"/>
</dbReference>
<keyword evidence="1" id="KW-0732">Signal</keyword>
<dbReference type="PROSITE" id="PS51257">
    <property type="entry name" value="PROKAR_LIPOPROTEIN"/>
    <property type="match status" value="1"/>
</dbReference>
<proteinExistence type="predicted"/>
<evidence type="ECO:0000313" key="2">
    <source>
        <dbReference type="EMBL" id="AKG46192.1"/>
    </source>
</evidence>
<dbReference type="Gene3D" id="3.40.190.10">
    <property type="entry name" value="Periplasmic binding protein-like II"/>
    <property type="match status" value="2"/>
</dbReference>
<dbReference type="Proteomes" id="UP000034034">
    <property type="component" value="Chromosome"/>
</dbReference>
<dbReference type="PATRIC" id="fig|408015.6.peg.4867"/>
<gene>
    <name evidence="2" type="ORF">SXIM_48080</name>
</gene>
<accession>A0A0F7FZQ6</accession>
<reference evidence="2" key="1">
    <citation type="submission" date="2019-08" db="EMBL/GenBank/DDBJ databases">
        <title>Complete genome sequence of a mangrove-derived Streptomyces xiamenensis.</title>
        <authorList>
            <person name="Xu J."/>
        </authorList>
    </citation>
    <scope>NUCLEOTIDE SEQUENCE</scope>
    <source>
        <strain evidence="2">318</strain>
    </source>
</reference>
<protein>
    <submittedName>
        <fullName evidence="2">Sugar-binding protein</fullName>
    </submittedName>
</protein>
<sequence>MKRTSAALALICAGALTLTAGCSDSSVIDHTDEAARMTPVDPLGDLSGVTLTLWTAQSTATAAAPVIEAFEAATGASVRTEAIPDLYEQNVPTRLAAGDMPDLLFWQPSISTLPFIHPQRHLLPLDNEPWVAELGPTEASLGVLDGTRFAAVVSSPAMLGVYYNKAVFAEAGLSEADFPHSYDELLRLGHTVRDRTDAAPFYEAGGDQWPLQWQVQAQLTDLPGNWWEGLNRNEEHWTDPVVVEAITTYRDELLGAGLAQDDYRTGTFTGQAEALWEGDAAMALNVTALQTLFQAQHTTAEIDATIGWFPVANSDARGLYSPDQANGVVAFRTGDETRQNAARQFLAYWLGPGYPDYLDARKITSVQPAVPTPDGLPRIALDQLAALPQAHGVFQAKAIVAPELHTGLAELIYGEKSPEAVAQFVDDQFSEIAQAQGAAGF</sequence>
<feature type="signal peptide" evidence="1">
    <location>
        <begin position="1"/>
        <end position="20"/>
    </location>
</feature>
<dbReference type="Pfam" id="PF01547">
    <property type="entry name" value="SBP_bac_1"/>
    <property type="match status" value="1"/>
</dbReference>
<dbReference type="AlphaFoldDB" id="A0A0F7FZQ6"/>
<dbReference type="HOGENOM" id="CLU_031285_0_0_11"/>
<evidence type="ECO:0000256" key="1">
    <source>
        <dbReference type="SAM" id="SignalP"/>
    </source>
</evidence>
<dbReference type="STRING" id="408015.SXIM_48080"/>
<dbReference type="SUPFAM" id="SSF53850">
    <property type="entry name" value="Periplasmic binding protein-like II"/>
    <property type="match status" value="1"/>
</dbReference>
<keyword evidence="3" id="KW-1185">Reference proteome</keyword>